<feature type="binding site" evidence="13">
    <location>
        <position position="168"/>
    </location>
    <ligand>
        <name>pyridoxal 5'-phosphate</name>
        <dbReference type="ChEBI" id="CHEBI:597326"/>
    </ligand>
</feature>
<dbReference type="Gene3D" id="3.40.640.10">
    <property type="entry name" value="Type I PLP-dependent aspartate aminotransferase-like (Major domain)"/>
    <property type="match status" value="1"/>
</dbReference>
<evidence type="ECO:0000256" key="9">
    <source>
        <dbReference type="ARBA" id="ARBA00023096"/>
    </source>
</evidence>
<comment type="subunit">
    <text evidence="13">Homodimer.</text>
</comment>
<feature type="binding site" evidence="13">
    <location>
        <position position="102"/>
    </location>
    <ligand>
        <name>pyridoxal 5'-phosphate</name>
        <dbReference type="ChEBI" id="CHEBI:597326"/>
    </ligand>
</feature>
<feature type="binding site" evidence="13">
    <location>
        <position position="191"/>
    </location>
    <ligand>
        <name>pyridoxal 5'-phosphate</name>
        <dbReference type="ChEBI" id="CHEBI:597326"/>
    </ligand>
</feature>
<keyword evidence="10 13" id="KW-0718">Serine biosynthesis</keyword>
<comment type="caution">
    <text evidence="15">The sequence shown here is derived from an EMBL/GenBank/DDBJ whole genome shotgun (WGS) entry which is preliminary data.</text>
</comment>
<evidence type="ECO:0000256" key="11">
    <source>
        <dbReference type="ARBA" id="ARBA00047630"/>
    </source>
</evidence>
<comment type="pathway">
    <text evidence="2 13">Amino-acid biosynthesis; L-serine biosynthesis; L-serine from 3-phospho-D-glycerate: step 2/3.</text>
</comment>
<proteinExistence type="inferred from homology"/>
<dbReference type="InterPro" id="IPR000192">
    <property type="entry name" value="Aminotrans_V_dom"/>
</dbReference>
<protein>
    <recommendedName>
        <fullName evidence="13">Phosphoserine aminotransferase</fullName>
        <ecNumber evidence="13">2.6.1.52</ecNumber>
    </recommendedName>
    <alternativeName>
        <fullName evidence="13">Phosphohydroxythreonine aminotransferase</fullName>
        <shortName evidence="13">PSAT</shortName>
    </alternativeName>
</protein>
<dbReference type="PANTHER" id="PTHR21152">
    <property type="entry name" value="AMINOTRANSFERASE CLASS V"/>
    <property type="match status" value="1"/>
</dbReference>
<dbReference type="PIRSF" id="PIRSF000525">
    <property type="entry name" value="SerC"/>
    <property type="match status" value="1"/>
</dbReference>
<gene>
    <name evidence="13 15" type="primary">serC</name>
    <name evidence="15" type="ORF">GCM10025789_02630</name>
</gene>
<evidence type="ECO:0000256" key="6">
    <source>
        <dbReference type="ARBA" id="ARBA00022605"/>
    </source>
</evidence>
<dbReference type="InterPro" id="IPR015421">
    <property type="entry name" value="PyrdxlP-dep_Trfase_major"/>
</dbReference>
<dbReference type="InterPro" id="IPR022278">
    <property type="entry name" value="Pser_aminoTfrase"/>
</dbReference>
<evidence type="ECO:0000313" key="16">
    <source>
        <dbReference type="Proteomes" id="UP001501521"/>
    </source>
</evidence>
<name>A0ABP9EZX9_9ACTN</name>
<evidence type="ECO:0000256" key="4">
    <source>
        <dbReference type="ARBA" id="ARBA00022490"/>
    </source>
</evidence>
<evidence type="ECO:0000256" key="7">
    <source>
        <dbReference type="ARBA" id="ARBA00022679"/>
    </source>
</evidence>
<dbReference type="EMBL" id="BAABLV010000005">
    <property type="protein sequence ID" value="GAA4889672.1"/>
    <property type="molecule type" value="Genomic_DNA"/>
</dbReference>
<dbReference type="PANTHER" id="PTHR21152:SF40">
    <property type="entry name" value="ALANINE--GLYOXYLATE AMINOTRANSFERASE"/>
    <property type="match status" value="1"/>
</dbReference>
<dbReference type="SUPFAM" id="SSF53383">
    <property type="entry name" value="PLP-dependent transferases"/>
    <property type="match status" value="1"/>
</dbReference>
<dbReference type="Proteomes" id="UP001501521">
    <property type="component" value="Unassembled WGS sequence"/>
</dbReference>
<evidence type="ECO:0000256" key="5">
    <source>
        <dbReference type="ARBA" id="ARBA00022576"/>
    </source>
</evidence>
<evidence type="ECO:0000256" key="1">
    <source>
        <dbReference type="ARBA" id="ARBA00003483"/>
    </source>
</evidence>
<evidence type="ECO:0000256" key="2">
    <source>
        <dbReference type="ARBA" id="ARBA00005099"/>
    </source>
</evidence>
<organism evidence="15 16">
    <name type="scientific">Tessaracoccus lubricantis</name>
    <dbReference type="NCBI Taxonomy" id="545543"/>
    <lineage>
        <taxon>Bacteria</taxon>
        <taxon>Bacillati</taxon>
        <taxon>Actinomycetota</taxon>
        <taxon>Actinomycetes</taxon>
        <taxon>Propionibacteriales</taxon>
        <taxon>Propionibacteriaceae</taxon>
        <taxon>Tessaracoccus</taxon>
    </lineage>
</organism>
<sequence>MAPMIIPDDLLPCDGRFGSGPAKVRPEALDYLGLRSDIMGTSHRQAPVKDLVATVQQGLAELYRIPDGYEVVLGNGGSTLFWDMAVFSLIEQRSAHGVFGEFTRKFARAASRAPHLDDPAVFEAEAGGVALPESRDSDVHAWAQNETSTGAAAPVVRHGDPDSIVLIDATSAAGGIDADISETDVYYFAPQKNFSSDGGLWLAFASPAAIERAERIKAGGRYIPEILDFSTAVANSRKHQTLNTPALATLLLLEDQVQWMIDMGGMEAVAARCRQSTQTLYDWAEDRDFASPFVANPEHRSPVVSTIDLDERINAAELIGILRTNGIRDVDPYRALNRNQLRVGCYASVDPEDVESLTECLDYVIERM</sequence>
<dbReference type="InterPro" id="IPR015422">
    <property type="entry name" value="PyrdxlP-dep_Trfase_small"/>
</dbReference>
<dbReference type="Pfam" id="PF00266">
    <property type="entry name" value="Aminotran_5"/>
    <property type="match status" value="1"/>
</dbReference>
<comment type="similarity">
    <text evidence="3 13">Belongs to the class-V pyridoxal-phosphate-dependent aminotransferase family. SerC subfamily.</text>
</comment>
<evidence type="ECO:0000256" key="3">
    <source>
        <dbReference type="ARBA" id="ARBA00006904"/>
    </source>
</evidence>
<keyword evidence="4 13" id="KW-0963">Cytoplasm</keyword>
<comment type="function">
    <text evidence="1 13">Catalyzes the reversible conversion of 3-phosphohydroxypyruvate to phosphoserine and of 3-hydroxy-2-oxo-4-phosphonooxybutanoate to phosphohydroxythreonine.</text>
</comment>
<evidence type="ECO:0000256" key="10">
    <source>
        <dbReference type="ARBA" id="ARBA00023299"/>
    </source>
</evidence>
<dbReference type="Gene3D" id="3.90.1150.10">
    <property type="entry name" value="Aspartate Aminotransferase, domain 1"/>
    <property type="match status" value="1"/>
</dbReference>
<evidence type="ECO:0000256" key="8">
    <source>
        <dbReference type="ARBA" id="ARBA00022898"/>
    </source>
</evidence>
<feature type="modified residue" description="N6-(pyridoxal phosphate)lysine" evidence="13">
    <location>
        <position position="192"/>
    </location>
</feature>
<evidence type="ECO:0000256" key="12">
    <source>
        <dbReference type="ARBA" id="ARBA00049007"/>
    </source>
</evidence>
<comment type="catalytic activity">
    <reaction evidence="11 13">
        <text>4-(phosphooxy)-L-threonine + 2-oxoglutarate = (R)-3-hydroxy-2-oxo-4-phosphooxybutanoate + L-glutamate</text>
        <dbReference type="Rhea" id="RHEA:16573"/>
        <dbReference type="ChEBI" id="CHEBI:16810"/>
        <dbReference type="ChEBI" id="CHEBI:29985"/>
        <dbReference type="ChEBI" id="CHEBI:58452"/>
        <dbReference type="ChEBI" id="CHEBI:58538"/>
        <dbReference type="EC" id="2.6.1.52"/>
    </reaction>
</comment>
<comment type="subcellular location">
    <subcellularLocation>
        <location evidence="13">Cytoplasm</location>
    </subcellularLocation>
</comment>
<evidence type="ECO:0000259" key="14">
    <source>
        <dbReference type="Pfam" id="PF00266"/>
    </source>
</evidence>
<dbReference type="EC" id="2.6.1.52" evidence="13"/>
<keyword evidence="9 13" id="KW-0664">Pyridoxine biosynthesis</keyword>
<evidence type="ECO:0000313" key="15">
    <source>
        <dbReference type="EMBL" id="GAA4889672.1"/>
    </source>
</evidence>
<keyword evidence="8 13" id="KW-0663">Pyridoxal phosphate</keyword>
<comment type="pathway">
    <text evidence="13">Cofactor biosynthesis; pyridoxine 5'-phosphate biosynthesis; pyridoxine 5'-phosphate from D-erythrose 4-phosphate: step 3/5.</text>
</comment>
<feature type="binding site" evidence="13">
    <location>
        <position position="147"/>
    </location>
    <ligand>
        <name>pyridoxal 5'-phosphate</name>
        <dbReference type="ChEBI" id="CHEBI:597326"/>
    </ligand>
</feature>
<keyword evidence="6 13" id="KW-0028">Amino-acid biosynthesis</keyword>
<comment type="cofactor">
    <cofactor evidence="13">
        <name>pyridoxal 5'-phosphate</name>
        <dbReference type="ChEBI" id="CHEBI:597326"/>
    </cofactor>
    <text evidence="13">Binds 1 pyridoxal phosphate per subunit.</text>
</comment>
<feature type="binding site" evidence="13">
    <location>
        <begin position="243"/>
        <end position="244"/>
    </location>
    <ligand>
        <name>pyridoxal 5'-phosphate</name>
        <dbReference type="ChEBI" id="CHEBI:597326"/>
    </ligand>
</feature>
<accession>A0ABP9EZX9</accession>
<dbReference type="NCBIfam" id="TIGR01366">
    <property type="entry name" value="serC_3"/>
    <property type="match status" value="1"/>
</dbReference>
<dbReference type="InterPro" id="IPR006272">
    <property type="entry name" value="Pser_aminoTfrase_mycobac"/>
</dbReference>
<feature type="binding site" evidence="13">
    <location>
        <position position="44"/>
    </location>
    <ligand>
        <name>L-glutamate</name>
        <dbReference type="ChEBI" id="CHEBI:29985"/>
    </ligand>
</feature>
<evidence type="ECO:0000256" key="13">
    <source>
        <dbReference type="HAMAP-Rule" id="MF_00160"/>
    </source>
</evidence>
<keyword evidence="16" id="KW-1185">Reference proteome</keyword>
<feature type="domain" description="Aminotransferase class V" evidence="14">
    <location>
        <begin position="139"/>
        <end position="327"/>
    </location>
</feature>
<reference evidence="16" key="1">
    <citation type="journal article" date="2019" name="Int. J. Syst. Evol. Microbiol.">
        <title>The Global Catalogue of Microorganisms (GCM) 10K type strain sequencing project: providing services to taxonomists for standard genome sequencing and annotation.</title>
        <authorList>
            <consortium name="The Broad Institute Genomics Platform"/>
            <consortium name="The Broad Institute Genome Sequencing Center for Infectious Disease"/>
            <person name="Wu L."/>
            <person name="Ma J."/>
        </authorList>
    </citation>
    <scope>NUCLEOTIDE SEQUENCE [LARGE SCALE GENOMIC DNA]</scope>
    <source>
        <strain evidence="16">JCM 19125</strain>
    </source>
</reference>
<dbReference type="RefSeq" id="WP_345577823.1">
    <property type="nucleotide sequence ID" value="NZ_BAABLV010000005.1"/>
</dbReference>
<dbReference type="InterPro" id="IPR015424">
    <property type="entry name" value="PyrdxlP-dep_Trfase"/>
</dbReference>
<keyword evidence="5 13" id="KW-0032">Aminotransferase</keyword>
<comment type="catalytic activity">
    <reaction evidence="12 13">
        <text>O-phospho-L-serine + 2-oxoglutarate = 3-phosphooxypyruvate + L-glutamate</text>
        <dbReference type="Rhea" id="RHEA:14329"/>
        <dbReference type="ChEBI" id="CHEBI:16810"/>
        <dbReference type="ChEBI" id="CHEBI:18110"/>
        <dbReference type="ChEBI" id="CHEBI:29985"/>
        <dbReference type="ChEBI" id="CHEBI:57524"/>
        <dbReference type="EC" id="2.6.1.52"/>
    </reaction>
</comment>
<comment type="caution">
    <text evidence="13">Lacks conserved residue(s) required for the propagation of feature annotation.</text>
</comment>
<dbReference type="HAMAP" id="MF_00160">
    <property type="entry name" value="SerC_aminotrans_5"/>
    <property type="match status" value="1"/>
</dbReference>
<keyword evidence="7 13" id="KW-0808">Transferase</keyword>